<evidence type="ECO:0000313" key="2">
    <source>
        <dbReference type="EMBL" id="TXG00192.1"/>
    </source>
</evidence>
<gene>
    <name evidence="2" type="ORF">FVD38_09225</name>
</gene>
<evidence type="ECO:0008006" key="4">
    <source>
        <dbReference type="Google" id="ProtNLM"/>
    </source>
</evidence>
<comment type="caution">
    <text evidence="2">The sequence shown here is derived from an EMBL/GenBank/DDBJ whole genome shotgun (WGS) entry which is preliminary data.</text>
</comment>
<keyword evidence="1" id="KW-0732">Signal</keyword>
<dbReference type="AlphaFoldDB" id="A0A5C7G589"/>
<feature type="chain" id="PRO_5022925474" description="DUF2059 domain-containing protein" evidence="1">
    <location>
        <begin position="31"/>
        <end position="346"/>
    </location>
</feature>
<evidence type="ECO:0000256" key="1">
    <source>
        <dbReference type="SAM" id="SignalP"/>
    </source>
</evidence>
<feature type="signal peptide" evidence="1">
    <location>
        <begin position="1"/>
        <end position="30"/>
    </location>
</feature>
<evidence type="ECO:0000313" key="3">
    <source>
        <dbReference type="Proteomes" id="UP000321413"/>
    </source>
</evidence>
<dbReference type="EMBL" id="VPFD01000008">
    <property type="protein sequence ID" value="TXG00192.1"/>
    <property type="molecule type" value="Genomic_DNA"/>
</dbReference>
<proteinExistence type="predicted"/>
<reference evidence="2 3" key="1">
    <citation type="submission" date="2019-08" db="EMBL/GenBank/DDBJ databases">
        <title>Massilia golmudensis sp. nov., isolated from sand in the Qinghai-Tibetan Plateau.</title>
        <authorList>
            <person name="Zhang B."/>
        </authorList>
    </citation>
    <scope>NUCLEOTIDE SEQUENCE [LARGE SCALE GENOMIC DNA]</scope>
    <source>
        <strain evidence="2 3">GEM5</strain>
    </source>
</reference>
<protein>
    <recommendedName>
        <fullName evidence="4">DUF2059 domain-containing protein</fullName>
    </recommendedName>
</protein>
<accession>A0A5C7G589</accession>
<sequence length="346" mass="38066">MNNSMRALRKVAILCSVFGMCTSVTGMAVAQSMEELARKSVPELLQLYQKSPPGAMHNQDILITVLNKRLPVNESSFNIIRQSLAKSRIGEEKSTLISLLATMHVPGARSANNLLIERDIKALIDSPNPRVATTALFAYSRLVYAADRYQVLQRARSEKLISDDSYFAELAHGLRFAPADEQARMLAEMEGQNNALGEEILASTFDSPSTVGQLNSGTQKRLLALLAAREPSFPMALDNFGLGDSIRYSYWINAVASIESGLTGRDYGEIVLNRLAAPATDPRKILAVFTSPEGKQLMQDTHEHEPLEQLLVRAKAYTDSLPQNGMLQDAVGVFARDLQNRAAETR</sequence>
<name>A0A5C7G589_9BURK</name>
<organism evidence="2 3">
    <name type="scientific">Massilia arenae</name>
    <dbReference type="NCBI Taxonomy" id="2603288"/>
    <lineage>
        <taxon>Bacteria</taxon>
        <taxon>Pseudomonadati</taxon>
        <taxon>Pseudomonadota</taxon>
        <taxon>Betaproteobacteria</taxon>
        <taxon>Burkholderiales</taxon>
        <taxon>Oxalobacteraceae</taxon>
        <taxon>Telluria group</taxon>
        <taxon>Massilia</taxon>
    </lineage>
</organism>
<keyword evidence="3" id="KW-1185">Reference proteome</keyword>
<dbReference type="RefSeq" id="WP_147934544.1">
    <property type="nucleotide sequence ID" value="NZ_VPFD01000008.1"/>
</dbReference>
<dbReference type="Proteomes" id="UP000321413">
    <property type="component" value="Unassembled WGS sequence"/>
</dbReference>